<protein>
    <submittedName>
        <fullName evidence="2">Uncharacterized protein</fullName>
    </submittedName>
</protein>
<dbReference type="RefSeq" id="WP_144425996.1">
    <property type="nucleotide sequence ID" value="NZ_BAAAEB010000013.1"/>
</dbReference>
<evidence type="ECO:0000313" key="4">
    <source>
        <dbReference type="Proteomes" id="UP000542973"/>
    </source>
</evidence>
<dbReference type="Proteomes" id="UP001056648">
    <property type="component" value="Chromosome 1"/>
</dbReference>
<evidence type="ECO:0000313" key="5">
    <source>
        <dbReference type="Proteomes" id="UP001056648"/>
    </source>
</evidence>
<reference evidence="2 4" key="1">
    <citation type="submission" date="2020-05" db="EMBL/GenBank/DDBJ databases">
        <title>MicrobeNet Type strains.</title>
        <authorList>
            <person name="Nicholson A.C."/>
        </authorList>
    </citation>
    <scope>NUCLEOTIDE SEQUENCE [LARGE SCALE GENOMIC DNA]</scope>
    <source>
        <strain evidence="2 4">ATCC 700815</strain>
    </source>
</reference>
<dbReference type="Proteomes" id="UP000542973">
    <property type="component" value="Unassembled WGS sequence"/>
</dbReference>
<feature type="region of interest" description="Disordered" evidence="1">
    <location>
        <begin position="84"/>
        <end position="110"/>
    </location>
</feature>
<sequence>MTKTEQGDARTWDDSDRSIAADSPPTCRATAHAVGISTAGADYLNRGMAARSSVAVIGDADGQWKRDEGNIASVLPRHIAQNECDKRKSQADGVAKPRRRGCHRPEWRQR</sequence>
<feature type="region of interest" description="Disordered" evidence="1">
    <location>
        <begin position="1"/>
        <end position="25"/>
    </location>
</feature>
<dbReference type="EMBL" id="CP098735">
    <property type="protein sequence ID" value="USE76665.1"/>
    <property type="molecule type" value="Genomic_DNA"/>
</dbReference>
<dbReference type="EMBL" id="JABEMD010000050">
    <property type="protein sequence ID" value="NNH13510.1"/>
    <property type="molecule type" value="Genomic_DNA"/>
</dbReference>
<accession>A0A849BC97</accession>
<evidence type="ECO:0000313" key="3">
    <source>
        <dbReference type="EMBL" id="USE76665.1"/>
    </source>
</evidence>
<organism evidence="2 4">
    <name type="scientific">Cupriavidus gilardii</name>
    <dbReference type="NCBI Taxonomy" id="82541"/>
    <lineage>
        <taxon>Bacteria</taxon>
        <taxon>Pseudomonadati</taxon>
        <taxon>Pseudomonadota</taxon>
        <taxon>Betaproteobacteria</taxon>
        <taxon>Burkholderiales</taxon>
        <taxon>Burkholderiaceae</taxon>
        <taxon>Cupriavidus</taxon>
    </lineage>
</organism>
<evidence type="ECO:0000313" key="2">
    <source>
        <dbReference type="EMBL" id="NNH13510.1"/>
    </source>
</evidence>
<gene>
    <name evidence="2" type="ORF">HLB16_21900</name>
    <name evidence="3" type="ORF">NDR89_05170</name>
</gene>
<evidence type="ECO:0000256" key="1">
    <source>
        <dbReference type="SAM" id="MobiDB-lite"/>
    </source>
</evidence>
<keyword evidence="5" id="KW-1185">Reference proteome</keyword>
<reference evidence="3" key="2">
    <citation type="submission" date="2022-06" db="EMBL/GenBank/DDBJ databases">
        <title>Complete genome sequence and characterization of Cupriavidus gilardii QJ1 isolated from contaminating cells.</title>
        <authorList>
            <person name="Qi J."/>
        </authorList>
    </citation>
    <scope>NUCLEOTIDE SEQUENCE</scope>
    <source>
        <strain evidence="3">QJ1</strain>
    </source>
</reference>
<dbReference type="AlphaFoldDB" id="A0A849BC97"/>
<proteinExistence type="predicted"/>
<name>A0A849BC97_9BURK</name>
<feature type="compositionally biased region" description="Basic and acidic residues" evidence="1">
    <location>
        <begin position="1"/>
        <end position="19"/>
    </location>
</feature>